<dbReference type="Proteomes" id="UP000316621">
    <property type="component" value="Chromosome 1"/>
</dbReference>
<feature type="compositionally biased region" description="Polar residues" evidence="1">
    <location>
        <begin position="300"/>
        <end position="314"/>
    </location>
</feature>
<feature type="compositionally biased region" description="Polar residues" evidence="1">
    <location>
        <begin position="1"/>
        <end position="17"/>
    </location>
</feature>
<dbReference type="EMBL" id="CM010715">
    <property type="protein sequence ID" value="RZC46112.1"/>
    <property type="molecule type" value="Genomic_DNA"/>
</dbReference>
<feature type="region of interest" description="Disordered" evidence="1">
    <location>
        <begin position="388"/>
        <end position="429"/>
    </location>
</feature>
<dbReference type="InterPro" id="IPR035892">
    <property type="entry name" value="C2_domain_sf"/>
</dbReference>
<feature type="compositionally biased region" description="Polar residues" evidence="1">
    <location>
        <begin position="396"/>
        <end position="409"/>
    </location>
</feature>
<feature type="region of interest" description="Disordered" evidence="1">
    <location>
        <begin position="271"/>
        <end position="344"/>
    </location>
</feature>
<dbReference type="Pfam" id="PF00168">
    <property type="entry name" value="C2"/>
    <property type="match status" value="1"/>
</dbReference>
<dbReference type="AlphaFoldDB" id="A0A4Y7IEI8"/>
<protein>
    <recommendedName>
        <fullName evidence="2">C2 domain-containing protein</fullName>
    </recommendedName>
</protein>
<gene>
    <name evidence="3" type="ORF">C5167_039058</name>
</gene>
<dbReference type="SUPFAM" id="SSF49562">
    <property type="entry name" value="C2 domain (Calcium/lipid-binding domain, CaLB)"/>
    <property type="match status" value="1"/>
</dbReference>
<feature type="compositionally biased region" description="Low complexity" evidence="1">
    <location>
        <begin position="288"/>
        <end position="299"/>
    </location>
</feature>
<dbReference type="Gene3D" id="2.60.40.150">
    <property type="entry name" value="C2 domain"/>
    <property type="match status" value="1"/>
</dbReference>
<sequence>MDARQTVVSPFKNSSDNQSREVGVNSRNEVMAKDSDGCIGVLEVYIHEAKEIHNICIYQKQDVYAKICLTSNPEVTVSTRIINGGGRNPVFDECLKLNVGTIESSLKCEIWMLSRVKNYLEDQLLGFALVPLSEILVGNGMLAQEFSLSSSDMFHSPAGMVQLSLSYSGSSPDVLAIPDPSQSLSANKALQGSEVGDSIPCDYVKIEFPDPQIVNENDQMVSDYFDMQCNTVESQSSESLGNSEIDNHANTDVSAHVVKKPLAFNNLARIEAPNTDTPQSSVSTNGGSPSASVTASSQSNCDTPGASKSSTSELVSPFKKKNTTDAAETEAETESESSNGAESKSKAFAQSVFKVNIEPEQQVVQQDIVDMYMKSMQEFTDSLAKMKLPLEGENGNGATSGNDSSNSDQKIPGAKGPGSRVFYGSRAFF</sequence>
<proteinExistence type="predicted"/>
<feature type="region of interest" description="Disordered" evidence="1">
    <location>
        <begin position="1"/>
        <end position="24"/>
    </location>
</feature>
<dbReference type="InterPro" id="IPR000008">
    <property type="entry name" value="C2_dom"/>
</dbReference>
<evidence type="ECO:0000256" key="1">
    <source>
        <dbReference type="SAM" id="MobiDB-lite"/>
    </source>
</evidence>
<feature type="compositionally biased region" description="Polar residues" evidence="1">
    <location>
        <begin position="274"/>
        <end position="287"/>
    </location>
</feature>
<dbReference type="PANTHER" id="PTHR31208:SF2">
    <property type="entry name" value="DOMAIN-CONTAINING PROTEIN, PUTATIVE, EXPRESSED-RELATED"/>
    <property type="match status" value="1"/>
</dbReference>
<dbReference type="Gramene" id="RZC46112">
    <property type="protein sequence ID" value="RZC46112"/>
    <property type="gene ID" value="C5167_039058"/>
</dbReference>
<dbReference type="PANTHER" id="PTHR31208">
    <property type="entry name" value="EXPRESSED PROTEIN"/>
    <property type="match status" value="1"/>
</dbReference>
<dbReference type="SMART" id="SM00239">
    <property type="entry name" value="C2"/>
    <property type="match status" value="1"/>
</dbReference>
<reference evidence="3 4" key="1">
    <citation type="journal article" date="2018" name="Science">
        <title>The opium poppy genome and morphinan production.</title>
        <authorList>
            <person name="Guo L."/>
            <person name="Winzer T."/>
            <person name="Yang X."/>
            <person name="Li Y."/>
            <person name="Ning Z."/>
            <person name="He Z."/>
            <person name="Teodor R."/>
            <person name="Lu Y."/>
            <person name="Bowser T.A."/>
            <person name="Graham I.A."/>
            <person name="Ye K."/>
        </authorList>
    </citation>
    <scope>NUCLEOTIDE SEQUENCE [LARGE SCALE GENOMIC DNA]</scope>
    <source>
        <strain evidence="4">cv. HN1</strain>
        <tissue evidence="3">Leaves</tissue>
    </source>
</reference>
<dbReference type="OMA" id="YARICLT"/>
<accession>A0A4Y7IEI8</accession>
<evidence type="ECO:0000259" key="2">
    <source>
        <dbReference type="PROSITE" id="PS50004"/>
    </source>
</evidence>
<organism evidence="3 4">
    <name type="scientific">Papaver somniferum</name>
    <name type="common">Opium poppy</name>
    <dbReference type="NCBI Taxonomy" id="3469"/>
    <lineage>
        <taxon>Eukaryota</taxon>
        <taxon>Viridiplantae</taxon>
        <taxon>Streptophyta</taxon>
        <taxon>Embryophyta</taxon>
        <taxon>Tracheophyta</taxon>
        <taxon>Spermatophyta</taxon>
        <taxon>Magnoliopsida</taxon>
        <taxon>Ranunculales</taxon>
        <taxon>Papaveraceae</taxon>
        <taxon>Papaveroideae</taxon>
        <taxon>Papaver</taxon>
    </lineage>
</organism>
<evidence type="ECO:0000313" key="4">
    <source>
        <dbReference type="Proteomes" id="UP000316621"/>
    </source>
</evidence>
<dbReference type="OrthoDB" id="270970at2759"/>
<feature type="domain" description="C2" evidence="2">
    <location>
        <begin position="23"/>
        <end position="146"/>
    </location>
</feature>
<keyword evidence="4" id="KW-1185">Reference proteome</keyword>
<evidence type="ECO:0000313" key="3">
    <source>
        <dbReference type="EMBL" id="RZC46112.1"/>
    </source>
</evidence>
<dbReference type="PROSITE" id="PS50004">
    <property type="entry name" value="C2"/>
    <property type="match status" value="1"/>
</dbReference>
<name>A0A4Y7IEI8_PAPSO</name>